<gene>
    <name evidence="1" type="ORF">SCLO_1027250</name>
</gene>
<keyword evidence="2" id="KW-1185">Reference proteome</keyword>
<accession>A0A1E1F5G3</accession>
<protein>
    <recommendedName>
        <fullName evidence="3">Holin</fullName>
    </recommendedName>
</protein>
<dbReference type="AlphaFoldDB" id="A0A1E1F5G3"/>
<dbReference type="KEGG" id="sclo:SCLO_1027250"/>
<proteinExistence type="predicted"/>
<dbReference type="OrthoDB" id="7474595at2"/>
<name>A0A1E1F5G3_9SPHN</name>
<dbReference type="Proteomes" id="UP000218272">
    <property type="component" value="Chromosome SCLO_1"/>
</dbReference>
<evidence type="ECO:0008006" key="3">
    <source>
        <dbReference type="Google" id="ProtNLM"/>
    </source>
</evidence>
<sequence>MDLRTFLQNAADIAGSLSPSLIGSAVAQAWKPALPWRQRFLQWVVGSTVSFYATRAIVSATGWGDFVAQSIAFGIALLAFDATPRIARAVIDTLTSVPGRIADRFLPEKD</sequence>
<organism evidence="1 2">
    <name type="scientific">Sphingobium cloacae</name>
    <dbReference type="NCBI Taxonomy" id="120107"/>
    <lineage>
        <taxon>Bacteria</taxon>
        <taxon>Pseudomonadati</taxon>
        <taxon>Pseudomonadota</taxon>
        <taxon>Alphaproteobacteria</taxon>
        <taxon>Sphingomonadales</taxon>
        <taxon>Sphingomonadaceae</taxon>
        <taxon>Sphingobium</taxon>
    </lineage>
</organism>
<evidence type="ECO:0000313" key="1">
    <source>
        <dbReference type="EMBL" id="BAV65765.1"/>
    </source>
</evidence>
<dbReference type="EMBL" id="AP017655">
    <property type="protein sequence ID" value="BAV65765.1"/>
    <property type="molecule type" value="Genomic_DNA"/>
</dbReference>
<reference evidence="1 2" key="1">
    <citation type="submission" date="2016-10" db="EMBL/GenBank/DDBJ databases">
        <title>Complete Genome Sequence of the Nonylphenol-Degrading Bacterium Sphingobium cloacae JCM 10874T.</title>
        <authorList>
            <person name="Ootsuka M."/>
            <person name="Nishizawa T."/>
            <person name="Ohta H."/>
        </authorList>
    </citation>
    <scope>NUCLEOTIDE SEQUENCE [LARGE SCALE GENOMIC DNA]</scope>
    <source>
        <strain evidence="1 2">JCM 10874</strain>
    </source>
</reference>
<dbReference type="RefSeq" id="WP_066519700.1">
    <property type="nucleotide sequence ID" value="NZ_AP017655.1"/>
</dbReference>
<evidence type="ECO:0000313" key="2">
    <source>
        <dbReference type="Proteomes" id="UP000218272"/>
    </source>
</evidence>